<proteinExistence type="predicted"/>
<feature type="region of interest" description="Disordered" evidence="1">
    <location>
        <begin position="37"/>
        <end position="58"/>
    </location>
</feature>
<organism evidence="2 3">
    <name type="scientific">Striga asiatica</name>
    <name type="common">Asiatic witchweed</name>
    <name type="synonym">Buchnera asiatica</name>
    <dbReference type="NCBI Taxonomy" id="4170"/>
    <lineage>
        <taxon>Eukaryota</taxon>
        <taxon>Viridiplantae</taxon>
        <taxon>Streptophyta</taxon>
        <taxon>Embryophyta</taxon>
        <taxon>Tracheophyta</taxon>
        <taxon>Spermatophyta</taxon>
        <taxon>Magnoliopsida</taxon>
        <taxon>eudicotyledons</taxon>
        <taxon>Gunneridae</taxon>
        <taxon>Pentapetalae</taxon>
        <taxon>asterids</taxon>
        <taxon>lamiids</taxon>
        <taxon>Lamiales</taxon>
        <taxon>Orobanchaceae</taxon>
        <taxon>Buchnereae</taxon>
        <taxon>Striga</taxon>
    </lineage>
</organism>
<keyword evidence="3" id="KW-1185">Reference proteome</keyword>
<protein>
    <submittedName>
        <fullName evidence="2">Post-illumination chlorophyll fluorescenceincrease</fullName>
    </submittedName>
</protein>
<dbReference type="Proteomes" id="UP000325081">
    <property type="component" value="Unassembled WGS sequence"/>
</dbReference>
<evidence type="ECO:0000256" key="1">
    <source>
        <dbReference type="SAM" id="MobiDB-lite"/>
    </source>
</evidence>
<gene>
    <name evidence="2" type="ORF">STAS_30591</name>
</gene>
<feature type="compositionally biased region" description="Basic and acidic residues" evidence="1">
    <location>
        <begin position="42"/>
        <end position="58"/>
    </location>
</feature>
<evidence type="ECO:0000313" key="3">
    <source>
        <dbReference type="Proteomes" id="UP000325081"/>
    </source>
</evidence>
<dbReference type="EMBL" id="BKCP01010514">
    <property type="protein sequence ID" value="GER53102.1"/>
    <property type="molecule type" value="Genomic_DNA"/>
</dbReference>
<comment type="caution">
    <text evidence="2">The sequence shown here is derived from an EMBL/GenBank/DDBJ whole genome shotgun (WGS) entry which is preliminary data.</text>
</comment>
<accession>A0A5A7R6Q4</accession>
<name>A0A5A7R6Q4_STRAF</name>
<reference evidence="3" key="1">
    <citation type="journal article" date="2019" name="Curr. Biol.">
        <title>Genome Sequence of Striga asiatica Provides Insight into the Evolution of Plant Parasitism.</title>
        <authorList>
            <person name="Yoshida S."/>
            <person name="Kim S."/>
            <person name="Wafula E.K."/>
            <person name="Tanskanen J."/>
            <person name="Kim Y.M."/>
            <person name="Honaas L."/>
            <person name="Yang Z."/>
            <person name="Spallek T."/>
            <person name="Conn C.E."/>
            <person name="Ichihashi Y."/>
            <person name="Cheong K."/>
            <person name="Cui S."/>
            <person name="Der J.P."/>
            <person name="Gundlach H."/>
            <person name="Jiao Y."/>
            <person name="Hori C."/>
            <person name="Ishida J.K."/>
            <person name="Kasahara H."/>
            <person name="Kiba T."/>
            <person name="Kim M.S."/>
            <person name="Koo N."/>
            <person name="Laohavisit A."/>
            <person name="Lee Y.H."/>
            <person name="Lumba S."/>
            <person name="McCourt P."/>
            <person name="Mortimer J.C."/>
            <person name="Mutuku J.M."/>
            <person name="Nomura T."/>
            <person name="Sasaki-Sekimoto Y."/>
            <person name="Seto Y."/>
            <person name="Wang Y."/>
            <person name="Wakatake T."/>
            <person name="Sakakibara H."/>
            <person name="Demura T."/>
            <person name="Yamaguchi S."/>
            <person name="Yoneyama K."/>
            <person name="Manabe R.I."/>
            <person name="Nelson D.C."/>
            <person name="Schulman A.H."/>
            <person name="Timko M.P."/>
            <person name="dePamphilis C.W."/>
            <person name="Choi D."/>
            <person name="Shirasu K."/>
        </authorList>
    </citation>
    <scope>NUCLEOTIDE SEQUENCE [LARGE SCALE GENOMIC DNA]</scope>
    <source>
        <strain evidence="3">cv. UVA1</strain>
    </source>
</reference>
<evidence type="ECO:0000313" key="2">
    <source>
        <dbReference type="EMBL" id="GER53102.1"/>
    </source>
</evidence>
<sequence length="124" mass="13641">MSRISYRNSSHPVLGPRSFHSSLYLLHGERVWRARSGSGRASRMERVGPRVGKRSLDMKTKDVTRERTLGEAGGSKSSNGAVELATGPVYVQSKLGLLRAFGEEIGAVKPGGAIRYGSWQKYYE</sequence>
<dbReference type="AlphaFoldDB" id="A0A5A7R6Q4"/>